<evidence type="ECO:0000313" key="1">
    <source>
        <dbReference type="EMBL" id="RBO83820.1"/>
    </source>
</evidence>
<proteinExistence type="predicted"/>
<reference evidence="1 2" key="1">
    <citation type="submission" date="2018-06" db="EMBL/GenBank/DDBJ databases">
        <title>Genomic Encyclopedia of Type Strains, Phase III (KMG-III): the genomes of soil and plant-associated and newly described type strains.</title>
        <authorList>
            <person name="Whitman W."/>
        </authorList>
    </citation>
    <scope>NUCLEOTIDE SEQUENCE [LARGE SCALE GENOMIC DNA]</scope>
    <source>
        <strain evidence="1 2">CECT 7732</strain>
    </source>
</reference>
<dbReference type="OrthoDB" id="1259704at2"/>
<dbReference type="EMBL" id="QNRF01000003">
    <property type="protein sequence ID" value="RBO83820.1"/>
    <property type="molecule type" value="Genomic_DNA"/>
</dbReference>
<gene>
    <name evidence="1" type="ORF">DFP76_10394</name>
</gene>
<sequence length="154" mass="18118">MSAETDFYNLYRVYRNEESKLVIVKALRPDFSNHDQAQENSAWSALDKNREATVSEFCNSNVYDKYEFIAEWMDYPVGDVFYGDASGIELEVWISMHNQGKPYFAFGECETEEHFWAKLENDHSDGDCYIFPDLERPAKKQKVIYVQQKTQQTH</sequence>
<dbReference type="AlphaFoldDB" id="A0A366D166"/>
<name>A0A366D166_9GAMM</name>
<accession>A0A366D166</accession>
<dbReference type="Proteomes" id="UP000252086">
    <property type="component" value="Unassembled WGS sequence"/>
</dbReference>
<protein>
    <submittedName>
        <fullName evidence="1">Uncharacterized protein</fullName>
    </submittedName>
</protein>
<organism evidence="1 2">
    <name type="scientific">Marinomonas aquiplantarum</name>
    <dbReference type="NCBI Taxonomy" id="491951"/>
    <lineage>
        <taxon>Bacteria</taxon>
        <taxon>Pseudomonadati</taxon>
        <taxon>Pseudomonadota</taxon>
        <taxon>Gammaproteobacteria</taxon>
        <taxon>Oceanospirillales</taxon>
        <taxon>Oceanospirillaceae</taxon>
        <taxon>Marinomonas</taxon>
    </lineage>
</organism>
<dbReference type="RefSeq" id="WP_113873814.1">
    <property type="nucleotide sequence ID" value="NZ_QNRF01000003.1"/>
</dbReference>
<comment type="caution">
    <text evidence="1">The sequence shown here is derived from an EMBL/GenBank/DDBJ whole genome shotgun (WGS) entry which is preliminary data.</text>
</comment>
<evidence type="ECO:0000313" key="2">
    <source>
        <dbReference type="Proteomes" id="UP000252086"/>
    </source>
</evidence>
<keyword evidence="2" id="KW-1185">Reference proteome</keyword>